<organism evidence="2 3">
    <name type="scientific">Hymenolepis diminuta</name>
    <name type="common">Rat tapeworm</name>
    <dbReference type="NCBI Taxonomy" id="6216"/>
    <lineage>
        <taxon>Eukaryota</taxon>
        <taxon>Metazoa</taxon>
        <taxon>Spiralia</taxon>
        <taxon>Lophotrochozoa</taxon>
        <taxon>Platyhelminthes</taxon>
        <taxon>Cestoda</taxon>
        <taxon>Eucestoda</taxon>
        <taxon>Cyclophyllidea</taxon>
        <taxon>Hymenolepididae</taxon>
        <taxon>Hymenolepis</taxon>
    </lineage>
</organism>
<proteinExistence type="predicted"/>
<name>A0A564Z804_HYMDI</name>
<accession>A0A564Z804</accession>
<dbReference type="Proteomes" id="UP000321570">
    <property type="component" value="Unassembled WGS sequence"/>
</dbReference>
<evidence type="ECO:0000256" key="1">
    <source>
        <dbReference type="SAM" id="MobiDB-lite"/>
    </source>
</evidence>
<feature type="region of interest" description="Disordered" evidence="1">
    <location>
        <begin position="1"/>
        <end position="21"/>
    </location>
</feature>
<feature type="compositionally biased region" description="Polar residues" evidence="1">
    <location>
        <begin position="80"/>
        <end position="90"/>
    </location>
</feature>
<evidence type="ECO:0000313" key="2">
    <source>
        <dbReference type="EMBL" id="VUZ55625.1"/>
    </source>
</evidence>
<dbReference type="EMBL" id="CABIJS010000696">
    <property type="protein sequence ID" value="VUZ55625.1"/>
    <property type="molecule type" value="Genomic_DNA"/>
</dbReference>
<feature type="compositionally biased region" description="Basic residues" evidence="1">
    <location>
        <begin position="62"/>
        <end position="75"/>
    </location>
</feature>
<keyword evidence="3" id="KW-1185">Reference proteome</keyword>
<evidence type="ECO:0000313" key="3">
    <source>
        <dbReference type="Proteomes" id="UP000321570"/>
    </source>
</evidence>
<protein>
    <submittedName>
        <fullName evidence="2">Uncharacterized protein</fullName>
    </submittedName>
</protein>
<sequence length="202" mass="23254">MAESLDHNCKQPPKITNSSTEFDTELFQTDIQELSQELPEHADDSNLVRDDGYDFLLEHATASRKSRGKRKKKTPKSTAVNHQKPSVTQHRSPKYQLLLYQREQTTRINPAKTIPINMPTSSQPPSTKLQVINHKLRPPPLPYQRRHSRGNVILAIYLQSIISQNSAWSRRRKKGLQMHENLNPEIKQPNRHQLLSTTACKP</sequence>
<dbReference type="AlphaFoldDB" id="A0A564Z804"/>
<gene>
    <name evidence="2" type="ORF">WMSIL1_LOCUS13448</name>
</gene>
<reference evidence="2 3" key="1">
    <citation type="submission" date="2019-07" db="EMBL/GenBank/DDBJ databases">
        <authorList>
            <person name="Jastrzebski P J."/>
            <person name="Paukszto L."/>
            <person name="Jastrzebski P J."/>
        </authorList>
    </citation>
    <scope>NUCLEOTIDE SEQUENCE [LARGE SCALE GENOMIC DNA]</scope>
    <source>
        <strain evidence="2 3">WMS-il1</strain>
    </source>
</reference>
<feature type="region of interest" description="Disordered" evidence="1">
    <location>
        <begin position="61"/>
        <end position="92"/>
    </location>
</feature>